<name>A0A6J4RX25_9ACTN</name>
<dbReference type="EMBL" id="CADCVL010000207">
    <property type="protein sequence ID" value="CAA9477473.1"/>
    <property type="molecule type" value="Genomic_DNA"/>
</dbReference>
<feature type="compositionally biased region" description="Basic and acidic residues" evidence="1">
    <location>
        <begin position="15"/>
        <end position="25"/>
    </location>
</feature>
<feature type="compositionally biased region" description="Basic residues" evidence="1">
    <location>
        <begin position="79"/>
        <end position="91"/>
    </location>
</feature>
<feature type="compositionally biased region" description="Gly residues" evidence="1">
    <location>
        <begin position="251"/>
        <end position="261"/>
    </location>
</feature>
<feature type="compositionally biased region" description="Basic and acidic residues" evidence="1">
    <location>
        <begin position="141"/>
        <end position="172"/>
    </location>
</feature>
<feature type="non-terminal residue" evidence="2">
    <location>
        <position position="1"/>
    </location>
</feature>
<feature type="non-terminal residue" evidence="2">
    <location>
        <position position="302"/>
    </location>
</feature>
<gene>
    <name evidence="2" type="ORF">AVDCRST_MAG65-1226</name>
</gene>
<evidence type="ECO:0000313" key="2">
    <source>
        <dbReference type="EMBL" id="CAA9477473.1"/>
    </source>
</evidence>
<sequence>DDAGALRRGPPGDPGLDRRGVDSRVARVRARRGVPPGAAAGREGPGADPPDPGDRPHGPRGPADDRARHPAAGPDHPRQRARQGQRRRVLPCRRCGVLGGQGGALPRRHLADLTDDASLGAREGRARHAPVRARGPQRGAAADHRRADRPVGREGQRGRDQGRRDPERDAARDGAPGGGRARAPREGHPRRGRVPGVAAARRRRRGAQPAPRRAATALPPDAHRSRRQPELDDRLPAPDRRHTAVPPEPGGNVGSATGGRGRTGRPARRDGRRRCGRAAGRRGGAPVRDRELTDAGVPAQQL</sequence>
<organism evidence="2">
    <name type="scientific">uncultured Solirubrobacteraceae bacterium</name>
    <dbReference type="NCBI Taxonomy" id="1162706"/>
    <lineage>
        <taxon>Bacteria</taxon>
        <taxon>Bacillati</taxon>
        <taxon>Actinomycetota</taxon>
        <taxon>Thermoleophilia</taxon>
        <taxon>Solirubrobacterales</taxon>
        <taxon>Solirubrobacteraceae</taxon>
        <taxon>environmental samples</taxon>
    </lineage>
</organism>
<feature type="compositionally biased region" description="Low complexity" evidence="1">
    <location>
        <begin position="207"/>
        <end position="220"/>
    </location>
</feature>
<accession>A0A6J4RX25</accession>
<feature type="compositionally biased region" description="Low complexity" evidence="1">
    <location>
        <begin position="33"/>
        <end position="42"/>
    </location>
</feature>
<feature type="compositionally biased region" description="Basic and acidic residues" evidence="1">
    <location>
        <begin position="52"/>
        <end position="68"/>
    </location>
</feature>
<keyword evidence="2" id="KW-0645">Protease</keyword>
<feature type="compositionally biased region" description="Basic and acidic residues" evidence="1">
    <location>
        <begin position="221"/>
        <end position="242"/>
    </location>
</feature>
<protein>
    <submittedName>
        <fullName evidence="2">Stomatin/prohibitin-family membrane protease subunit aq_911</fullName>
    </submittedName>
</protein>
<feature type="compositionally biased region" description="Basic residues" evidence="1">
    <location>
        <begin position="262"/>
        <end position="280"/>
    </location>
</feature>
<reference evidence="2" key="1">
    <citation type="submission" date="2020-02" db="EMBL/GenBank/DDBJ databases">
        <authorList>
            <person name="Meier V. D."/>
        </authorList>
    </citation>
    <scope>NUCLEOTIDE SEQUENCE</scope>
    <source>
        <strain evidence="2">AVDCRST_MAG65</strain>
    </source>
</reference>
<feature type="region of interest" description="Disordered" evidence="1">
    <location>
        <begin position="1"/>
        <end position="302"/>
    </location>
</feature>
<keyword evidence="2" id="KW-0378">Hydrolase</keyword>
<dbReference type="GO" id="GO:0006508">
    <property type="term" value="P:proteolysis"/>
    <property type="evidence" value="ECO:0007669"/>
    <property type="project" value="UniProtKB-KW"/>
</dbReference>
<proteinExistence type="predicted"/>
<dbReference type="GO" id="GO:0008233">
    <property type="term" value="F:peptidase activity"/>
    <property type="evidence" value="ECO:0007669"/>
    <property type="project" value="UniProtKB-KW"/>
</dbReference>
<dbReference type="AlphaFoldDB" id="A0A6J4RX25"/>
<evidence type="ECO:0000256" key="1">
    <source>
        <dbReference type="SAM" id="MobiDB-lite"/>
    </source>
</evidence>